<dbReference type="InterPro" id="IPR023395">
    <property type="entry name" value="MCP_dom_sf"/>
</dbReference>
<dbReference type="OrthoDB" id="438353at2759"/>
<evidence type="ECO:0000256" key="1">
    <source>
        <dbReference type="ARBA" id="ARBA00004141"/>
    </source>
</evidence>
<keyword evidence="2 4" id="KW-0812">Transmembrane</keyword>
<evidence type="ECO:0000256" key="4">
    <source>
        <dbReference type="PROSITE-ProRule" id="PRU00282"/>
    </source>
</evidence>
<gene>
    <name evidence="5" type="ORF">C1SCF055_LOCUS10024</name>
</gene>
<comment type="caution">
    <text evidence="5">The sequence shown here is derived from an EMBL/GenBank/DDBJ whole genome shotgun (WGS) entry which is preliminary data.</text>
</comment>
<organism evidence="5">
    <name type="scientific">Cladocopium goreaui</name>
    <dbReference type="NCBI Taxonomy" id="2562237"/>
    <lineage>
        <taxon>Eukaryota</taxon>
        <taxon>Sar</taxon>
        <taxon>Alveolata</taxon>
        <taxon>Dinophyceae</taxon>
        <taxon>Suessiales</taxon>
        <taxon>Symbiodiniaceae</taxon>
        <taxon>Cladocopium</taxon>
    </lineage>
</organism>
<reference evidence="6 7" key="2">
    <citation type="submission" date="2024-05" db="EMBL/GenBank/DDBJ databases">
        <authorList>
            <person name="Chen Y."/>
            <person name="Shah S."/>
            <person name="Dougan E. K."/>
            <person name="Thang M."/>
            <person name="Chan C."/>
        </authorList>
    </citation>
    <scope>NUCLEOTIDE SEQUENCE [LARGE SCALE GENOMIC DNA]</scope>
</reference>
<evidence type="ECO:0000256" key="2">
    <source>
        <dbReference type="ARBA" id="ARBA00022692"/>
    </source>
</evidence>
<dbReference type="Gene3D" id="1.50.40.10">
    <property type="entry name" value="Mitochondrial carrier domain"/>
    <property type="match status" value="1"/>
</dbReference>
<sequence length="330" mass="37332">MKPRNQRYTNMFFWIAQSRQISRVNFLCRKMSEPSGSSGNVDGIMVLFRHSPLAVACPSPLLLLNYPLVVSNVKVLNEKIKGTRPKTSLAATIRLLRETYTSEGVLGLYKGGHIFLLHQAIRDGMRFVVDRGLRALERRLGWKKWDAEDIEPKSKRRRFLVRLALKYSIDSLCYPVLLVSTRTIIKNDQETSWQSVCTWSREEGLLSLFAGLTASLISMAVEEAMEMILAYCIERHAKGNQLDVSDKLVLKACGSSVLSVFTSPVNHVGVIQRCQSRLPGLPEPRSVASIVRGLPWRGSFNQLLLFGGILTLNVRLIQWKLQMQAENEEE</sequence>
<protein>
    <submittedName>
        <fullName evidence="6">Peroxisomal membrane protein PEX16</fullName>
    </submittedName>
</protein>
<dbReference type="InterPro" id="IPR018108">
    <property type="entry name" value="MCP_transmembrane"/>
</dbReference>
<evidence type="ECO:0000313" key="7">
    <source>
        <dbReference type="Proteomes" id="UP001152797"/>
    </source>
</evidence>
<dbReference type="EMBL" id="CAMXCT010000703">
    <property type="protein sequence ID" value="CAI3982315.1"/>
    <property type="molecule type" value="Genomic_DNA"/>
</dbReference>
<dbReference type="SUPFAM" id="SSF103506">
    <property type="entry name" value="Mitochondrial carrier"/>
    <property type="match status" value="1"/>
</dbReference>
<evidence type="ECO:0000313" key="6">
    <source>
        <dbReference type="EMBL" id="CAL4769627.1"/>
    </source>
</evidence>
<dbReference type="Proteomes" id="UP001152797">
    <property type="component" value="Unassembled WGS sequence"/>
</dbReference>
<keyword evidence="3 4" id="KW-0472">Membrane</keyword>
<dbReference type="EMBL" id="CAMXCT020000703">
    <property type="protein sequence ID" value="CAL1135690.1"/>
    <property type="molecule type" value="Genomic_DNA"/>
</dbReference>
<accession>A0A9P1C152</accession>
<dbReference type="EMBL" id="CAMXCT030000703">
    <property type="protein sequence ID" value="CAL4769627.1"/>
    <property type="molecule type" value="Genomic_DNA"/>
</dbReference>
<reference evidence="5" key="1">
    <citation type="submission" date="2022-10" db="EMBL/GenBank/DDBJ databases">
        <authorList>
            <person name="Chen Y."/>
            <person name="Dougan E. K."/>
            <person name="Chan C."/>
            <person name="Rhodes N."/>
            <person name="Thang M."/>
        </authorList>
    </citation>
    <scope>NUCLEOTIDE SEQUENCE</scope>
</reference>
<evidence type="ECO:0000256" key="3">
    <source>
        <dbReference type="ARBA" id="ARBA00023136"/>
    </source>
</evidence>
<name>A0A9P1C152_9DINO</name>
<feature type="repeat" description="Solcar" evidence="4">
    <location>
        <begin position="42"/>
        <end position="136"/>
    </location>
</feature>
<comment type="subcellular location">
    <subcellularLocation>
        <location evidence="1">Membrane</location>
        <topology evidence="1">Multi-pass membrane protein</topology>
    </subcellularLocation>
</comment>
<proteinExistence type="predicted"/>
<dbReference type="AlphaFoldDB" id="A0A9P1C152"/>
<evidence type="ECO:0000313" key="5">
    <source>
        <dbReference type="EMBL" id="CAI3982315.1"/>
    </source>
</evidence>
<dbReference type="PROSITE" id="PS50920">
    <property type="entry name" value="SOLCAR"/>
    <property type="match status" value="1"/>
</dbReference>
<dbReference type="GO" id="GO:0016020">
    <property type="term" value="C:membrane"/>
    <property type="evidence" value="ECO:0007669"/>
    <property type="project" value="UniProtKB-SubCell"/>
</dbReference>
<keyword evidence="7" id="KW-1185">Reference proteome</keyword>